<reference evidence="2 3" key="1">
    <citation type="submission" date="2019-06" db="EMBL/GenBank/DDBJ databases">
        <title>Sequencing the genomes of 1000 actinobacteria strains.</title>
        <authorList>
            <person name="Klenk H.-P."/>
        </authorList>
    </citation>
    <scope>NUCLEOTIDE SEQUENCE [LARGE SCALE GENOMIC DNA]</scope>
    <source>
        <strain evidence="2 3">DSM 25218</strain>
    </source>
</reference>
<dbReference type="AlphaFoldDB" id="A0A543ABL8"/>
<evidence type="ECO:0000313" key="2">
    <source>
        <dbReference type="EMBL" id="TQL69981.1"/>
    </source>
</evidence>
<keyword evidence="3" id="KW-1185">Reference proteome</keyword>
<dbReference type="InterPro" id="IPR036736">
    <property type="entry name" value="ACP-like_sf"/>
</dbReference>
<organism evidence="2 3">
    <name type="scientific">Nocardioides albertanoniae</name>
    <dbReference type="NCBI Taxonomy" id="1175486"/>
    <lineage>
        <taxon>Bacteria</taxon>
        <taxon>Bacillati</taxon>
        <taxon>Actinomycetota</taxon>
        <taxon>Actinomycetes</taxon>
        <taxon>Propionibacteriales</taxon>
        <taxon>Nocardioidaceae</taxon>
        <taxon>Nocardioides</taxon>
    </lineage>
</organism>
<evidence type="ECO:0000313" key="3">
    <source>
        <dbReference type="Proteomes" id="UP000320209"/>
    </source>
</evidence>
<dbReference type="EMBL" id="VFOV01000001">
    <property type="protein sequence ID" value="TQL69981.1"/>
    <property type="molecule type" value="Genomic_DNA"/>
</dbReference>
<dbReference type="Gene3D" id="1.10.1200.10">
    <property type="entry name" value="ACP-like"/>
    <property type="match status" value="1"/>
</dbReference>
<dbReference type="InterPro" id="IPR009081">
    <property type="entry name" value="PP-bd_ACP"/>
</dbReference>
<accession>A0A543ABL8</accession>
<proteinExistence type="predicted"/>
<dbReference type="OrthoDB" id="2625323at2"/>
<protein>
    <recommendedName>
        <fullName evidence="1">Carrier domain-containing protein</fullName>
    </recommendedName>
</protein>
<evidence type="ECO:0000259" key="1">
    <source>
        <dbReference type="PROSITE" id="PS50075"/>
    </source>
</evidence>
<feature type="domain" description="Carrier" evidence="1">
    <location>
        <begin position="3"/>
        <end position="81"/>
    </location>
</feature>
<gene>
    <name evidence="2" type="ORF">FB381_3904</name>
</gene>
<name>A0A543ABL8_9ACTN</name>
<dbReference type="Proteomes" id="UP000320209">
    <property type="component" value="Unassembled WGS sequence"/>
</dbReference>
<dbReference type="PROSITE" id="PS50075">
    <property type="entry name" value="CARRIER"/>
    <property type="match status" value="1"/>
</dbReference>
<dbReference type="SUPFAM" id="SSF47336">
    <property type="entry name" value="ACP-like"/>
    <property type="match status" value="1"/>
</dbReference>
<dbReference type="RefSeq" id="WP_141781792.1">
    <property type="nucleotide sequence ID" value="NZ_VFOV01000001.1"/>
</dbReference>
<comment type="caution">
    <text evidence="2">The sequence shown here is derived from an EMBL/GenBank/DDBJ whole genome shotgun (WGS) entry which is preliminary data.</text>
</comment>
<sequence length="85" mass="9144">MADVQSSIEQFILESLLLGDDSRMPAAADSLVESGVIDSTGILELIEFLEEEFGIAVEESETVPDNLDGVDRLVAYVARKSELAA</sequence>